<evidence type="ECO:0000313" key="2">
    <source>
        <dbReference type="EMBL" id="MFC4999433.1"/>
    </source>
</evidence>
<feature type="region of interest" description="Disordered" evidence="1">
    <location>
        <begin position="184"/>
        <end position="225"/>
    </location>
</feature>
<protein>
    <submittedName>
        <fullName evidence="2">Uncharacterized protein</fullName>
    </submittedName>
</protein>
<organism evidence="2 3">
    <name type="scientific">Dactylosporangium cerinum</name>
    <dbReference type="NCBI Taxonomy" id="1434730"/>
    <lineage>
        <taxon>Bacteria</taxon>
        <taxon>Bacillati</taxon>
        <taxon>Actinomycetota</taxon>
        <taxon>Actinomycetes</taxon>
        <taxon>Micromonosporales</taxon>
        <taxon>Micromonosporaceae</taxon>
        <taxon>Dactylosporangium</taxon>
    </lineage>
</organism>
<proteinExistence type="predicted"/>
<gene>
    <name evidence="2" type="ORF">ACFPIJ_16505</name>
</gene>
<dbReference type="RefSeq" id="WP_380115863.1">
    <property type="nucleotide sequence ID" value="NZ_JBHSIU010000018.1"/>
</dbReference>
<dbReference type="Proteomes" id="UP001595912">
    <property type="component" value="Unassembled WGS sequence"/>
</dbReference>
<feature type="compositionally biased region" description="Basic and acidic residues" evidence="1">
    <location>
        <begin position="62"/>
        <end position="78"/>
    </location>
</feature>
<name>A0ABV9VW48_9ACTN</name>
<feature type="region of interest" description="Disordered" evidence="1">
    <location>
        <begin position="1"/>
        <end position="78"/>
    </location>
</feature>
<evidence type="ECO:0000313" key="3">
    <source>
        <dbReference type="Proteomes" id="UP001595912"/>
    </source>
</evidence>
<reference evidence="3" key="1">
    <citation type="journal article" date="2019" name="Int. J. Syst. Evol. Microbiol.">
        <title>The Global Catalogue of Microorganisms (GCM) 10K type strain sequencing project: providing services to taxonomists for standard genome sequencing and annotation.</title>
        <authorList>
            <consortium name="The Broad Institute Genomics Platform"/>
            <consortium name="The Broad Institute Genome Sequencing Center for Infectious Disease"/>
            <person name="Wu L."/>
            <person name="Ma J."/>
        </authorList>
    </citation>
    <scope>NUCLEOTIDE SEQUENCE [LARGE SCALE GENOMIC DNA]</scope>
    <source>
        <strain evidence="3">CGMCC 4.7152</strain>
    </source>
</reference>
<accession>A0ABV9VW48</accession>
<evidence type="ECO:0000256" key="1">
    <source>
        <dbReference type="SAM" id="MobiDB-lite"/>
    </source>
</evidence>
<comment type="caution">
    <text evidence="2">The sequence shown here is derived from an EMBL/GenBank/DDBJ whole genome shotgun (WGS) entry which is preliminary data.</text>
</comment>
<feature type="compositionally biased region" description="Low complexity" evidence="1">
    <location>
        <begin position="203"/>
        <end position="225"/>
    </location>
</feature>
<dbReference type="EMBL" id="JBHSIU010000018">
    <property type="protein sequence ID" value="MFC4999433.1"/>
    <property type="molecule type" value="Genomic_DNA"/>
</dbReference>
<keyword evidence="3" id="KW-1185">Reference proteome</keyword>
<sequence>MAELDFEDRIHAPNGTADGGGTREKVTAALDTAGSAVRDTAGTAKEQAGQVAGEAKAQARNLARDVRDRAGAEVRSQNDRLADGVRRFSDELDEMVGQRGDSPASKVVSQVSQGGRRVADYLAEHGPEGVLDGVQDFARRRPGTFLLAAVAAGFVAGRLGKGVFSAGDSSDSTGARPVMTTVPVQPQTAGMPSTYVGSPAVPAEPFSEPYAEPYAEPYEPVGTRP</sequence>